<dbReference type="AlphaFoldDB" id="A0A8J2IMC6"/>
<dbReference type="Proteomes" id="UP000693738">
    <property type="component" value="Unassembled WGS sequence"/>
</dbReference>
<sequence length="81" mass="9026">MCWENRIVVACPSCNDTTPGGTRYEKCPKVQKDGKAFEGGYKRRTYNKTGEDCAKCVKIEELKNAAAVKLTEDLRAMGYDA</sequence>
<name>A0A8J2IMC6_FUSEQ</name>
<gene>
    <name evidence="1" type="ORF">FEQUK3_LOCUS3183</name>
</gene>
<reference evidence="1" key="1">
    <citation type="submission" date="2021-05" db="EMBL/GenBank/DDBJ databases">
        <authorList>
            <person name="Khan N."/>
        </authorList>
    </citation>
    <scope>NUCLEOTIDE SEQUENCE</scope>
</reference>
<evidence type="ECO:0000313" key="2">
    <source>
        <dbReference type="Proteomes" id="UP000693738"/>
    </source>
</evidence>
<organism evidence="1 2">
    <name type="scientific">Fusarium equiseti</name>
    <name type="common">Fusarium scirpi</name>
    <dbReference type="NCBI Taxonomy" id="61235"/>
    <lineage>
        <taxon>Eukaryota</taxon>
        <taxon>Fungi</taxon>
        <taxon>Dikarya</taxon>
        <taxon>Ascomycota</taxon>
        <taxon>Pezizomycotina</taxon>
        <taxon>Sordariomycetes</taxon>
        <taxon>Hypocreomycetidae</taxon>
        <taxon>Hypocreales</taxon>
        <taxon>Nectriaceae</taxon>
        <taxon>Fusarium</taxon>
        <taxon>Fusarium incarnatum-equiseti species complex</taxon>
    </lineage>
</organism>
<protein>
    <submittedName>
        <fullName evidence="1">Uncharacterized protein</fullName>
    </submittedName>
</protein>
<dbReference type="EMBL" id="CAJSTJ010000119">
    <property type="protein sequence ID" value="CAG7557431.1"/>
    <property type="molecule type" value="Genomic_DNA"/>
</dbReference>
<accession>A0A8J2IMC6</accession>
<proteinExistence type="predicted"/>
<comment type="caution">
    <text evidence="1">The sequence shown here is derived from an EMBL/GenBank/DDBJ whole genome shotgun (WGS) entry which is preliminary data.</text>
</comment>
<evidence type="ECO:0000313" key="1">
    <source>
        <dbReference type="EMBL" id="CAG7557431.1"/>
    </source>
</evidence>